<evidence type="ECO:0000313" key="7">
    <source>
        <dbReference type="EMBL" id="KAK3610049.1"/>
    </source>
</evidence>
<dbReference type="PANTHER" id="PTHR11022">
    <property type="entry name" value="PEPTIDOGLYCAN RECOGNITION PROTEIN"/>
    <property type="match status" value="1"/>
</dbReference>
<reference evidence="7" key="3">
    <citation type="submission" date="2023-05" db="EMBL/GenBank/DDBJ databases">
        <authorList>
            <person name="Smith C.H."/>
        </authorList>
    </citation>
    <scope>NUCLEOTIDE SEQUENCE</scope>
    <source>
        <strain evidence="7">CHS0354</strain>
        <tissue evidence="7">Mantle</tissue>
    </source>
</reference>
<dbReference type="SMART" id="SM00701">
    <property type="entry name" value="PGRP"/>
    <property type="match status" value="1"/>
</dbReference>
<gene>
    <name evidence="7" type="ORF">CHS0354_032134</name>
</gene>
<dbReference type="SMART" id="SM00644">
    <property type="entry name" value="Ami_2"/>
    <property type="match status" value="1"/>
</dbReference>
<dbReference type="GO" id="GO:0002376">
    <property type="term" value="P:immune system process"/>
    <property type="evidence" value="ECO:0007669"/>
    <property type="project" value="UniProtKB-KW"/>
</dbReference>
<feature type="signal peptide" evidence="4">
    <location>
        <begin position="1"/>
        <end position="24"/>
    </location>
</feature>
<dbReference type="GO" id="GO:0008745">
    <property type="term" value="F:N-acetylmuramoyl-L-alanine amidase activity"/>
    <property type="evidence" value="ECO:0007669"/>
    <property type="project" value="InterPro"/>
</dbReference>
<keyword evidence="8" id="KW-1185">Reference proteome</keyword>
<dbReference type="Pfam" id="PF01510">
    <property type="entry name" value="Amidase_2"/>
    <property type="match status" value="1"/>
</dbReference>
<dbReference type="InterPro" id="IPR006619">
    <property type="entry name" value="PGRP_domain_met/bac"/>
</dbReference>
<reference evidence="7" key="1">
    <citation type="journal article" date="2021" name="Genome Biol. Evol.">
        <title>A High-Quality Reference Genome for a Parasitic Bivalve with Doubly Uniparental Inheritance (Bivalvia: Unionida).</title>
        <authorList>
            <person name="Smith C.H."/>
        </authorList>
    </citation>
    <scope>NUCLEOTIDE SEQUENCE</scope>
    <source>
        <strain evidence="7">CHS0354</strain>
    </source>
</reference>
<dbReference type="InterPro" id="IPR002502">
    <property type="entry name" value="Amidase_domain"/>
</dbReference>
<organism evidence="7 8">
    <name type="scientific">Potamilus streckersoni</name>
    <dbReference type="NCBI Taxonomy" id="2493646"/>
    <lineage>
        <taxon>Eukaryota</taxon>
        <taxon>Metazoa</taxon>
        <taxon>Spiralia</taxon>
        <taxon>Lophotrochozoa</taxon>
        <taxon>Mollusca</taxon>
        <taxon>Bivalvia</taxon>
        <taxon>Autobranchia</taxon>
        <taxon>Heteroconchia</taxon>
        <taxon>Palaeoheterodonta</taxon>
        <taxon>Unionida</taxon>
        <taxon>Unionoidea</taxon>
        <taxon>Unionidae</taxon>
        <taxon>Ambleminae</taxon>
        <taxon>Lampsilini</taxon>
        <taxon>Potamilus</taxon>
    </lineage>
</organism>
<sequence>MENHRLASFVIFILLSSILYHSSGNKQQTQLMKLEEDVLDMQAQFVSIRKDLRLERIERQNTIDSLNQTIYQCTGDCKGTGQAKIFDHDSKESLVQTSHTSYCNDLNYLQILRRSFQAEKVKRRELESKLADYEHKFSELVKTINTFEDKIRKLPKHDYDVALANIRDVETKLENKVDVMEKQFAELVSKVQNLTRFEDKNTVRSDNQSLVNSPDLVRKEIDPLTSQSDSSCQVKNHCINPQFPSDPCAVIVSRAEWGARASGSVNLMREPVSIVFIHHTVTSRCAFSSICSKEVKKIQNYHMDTNGWDDIGYSFLVGEDGKAYEARGWDRVGAHTRGWNDVAISIAVLGNFNNVLPSEYALQAINSLITCGLREGKIKQNYKLYGHRDATPTDSPGHMLYNLIKTWPHYKNTPPVREKN</sequence>
<evidence type="ECO:0008006" key="9">
    <source>
        <dbReference type="Google" id="ProtNLM"/>
    </source>
</evidence>
<dbReference type="CDD" id="cd06583">
    <property type="entry name" value="PGRP"/>
    <property type="match status" value="1"/>
</dbReference>
<dbReference type="FunFam" id="3.40.80.10:FF:000001">
    <property type="entry name" value="Peptidoglycan recognition protein 1"/>
    <property type="match status" value="1"/>
</dbReference>
<evidence type="ECO:0000259" key="5">
    <source>
        <dbReference type="SMART" id="SM00644"/>
    </source>
</evidence>
<feature type="domain" description="Peptidoglycan recognition protein family" evidence="6">
    <location>
        <begin position="249"/>
        <end position="391"/>
    </location>
</feature>
<evidence type="ECO:0000313" key="8">
    <source>
        <dbReference type="Proteomes" id="UP001195483"/>
    </source>
</evidence>
<dbReference type="InterPro" id="IPR036505">
    <property type="entry name" value="Amidase/PGRP_sf"/>
</dbReference>
<proteinExistence type="inferred from homology"/>
<evidence type="ECO:0000256" key="1">
    <source>
        <dbReference type="ARBA" id="ARBA00007553"/>
    </source>
</evidence>
<evidence type="ECO:0000259" key="6">
    <source>
        <dbReference type="SMART" id="SM00701"/>
    </source>
</evidence>
<dbReference type="Proteomes" id="UP001195483">
    <property type="component" value="Unassembled WGS sequence"/>
</dbReference>
<dbReference type="PANTHER" id="PTHR11022:SF41">
    <property type="entry name" value="PEPTIDOGLYCAN-RECOGNITION PROTEIN LC-RELATED"/>
    <property type="match status" value="1"/>
</dbReference>
<evidence type="ECO:0000256" key="3">
    <source>
        <dbReference type="SAM" id="Coils"/>
    </source>
</evidence>
<protein>
    <recommendedName>
        <fullName evidence="9">Peptidoglycan recognition protein</fullName>
    </recommendedName>
</protein>
<feature type="chain" id="PRO_5042074196" description="Peptidoglycan recognition protein" evidence="4">
    <location>
        <begin position="25"/>
        <end position="420"/>
    </location>
</feature>
<evidence type="ECO:0000256" key="2">
    <source>
        <dbReference type="ARBA" id="ARBA00022859"/>
    </source>
</evidence>
<dbReference type="GO" id="GO:0009253">
    <property type="term" value="P:peptidoglycan catabolic process"/>
    <property type="evidence" value="ECO:0007669"/>
    <property type="project" value="InterPro"/>
</dbReference>
<keyword evidence="2" id="KW-0391">Immunity</keyword>
<evidence type="ECO:0000256" key="4">
    <source>
        <dbReference type="SAM" id="SignalP"/>
    </source>
</evidence>
<keyword evidence="4" id="KW-0732">Signal</keyword>
<dbReference type="Gene3D" id="3.40.80.10">
    <property type="entry name" value="Peptidoglycan recognition protein-like"/>
    <property type="match status" value="1"/>
</dbReference>
<dbReference type="GO" id="GO:0008270">
    <property type="term" value="F:zinc ion binding"/>
    <property type="evidence" value="ECO:0007669"/>
    <property type="project" value="InterPro"/>
</dbReference>
<dbReference type="AlphaFoldDB" id="A0AAE0WDC3"/>
<dbReference type="SUPFAM" id="SSF55846">
    <property type="entry name" value="N-acetylmuramoyl-L-alanine amidase-like"/>
    <property type="match status" value="1"/>
</dbReference>
<accession>A0AAE0WDC3</accession>
<reference evidence="7" key="2">
    <citation type="journal article" date="2021" name="Genome Biol. Evol.">
        <title>Developing a high-quality reference genome for a parasitic bivalve with doubly uniparental inheritance (Bivalvia: Unionida).</title>
        <authorList>
            <person name="Smith C.H."/>
        </authorList>
    </citation>
    <scope>NUCLEOTIDE SEQUENCE</scope>
    <source>
        <strain evidence="7">CHS0354</strain>
        <tissue evidence="7">Mantle</tissue>
    </source>
</reference>
<dbReference type="InterPro" id="IPR015510">
    <property type="entry name" value="PGRP"/>
</dbReference>
<comment type="similarity">
    <text evidence="1">Belongs to the N-acetylmuramoyl-L-alanine amidase 2 family.</text>
</comment>
<feature type="domain" description="N-acetylmuramoyl-L-alanine amidase" evidence="5">
    <location>
        <begin position="260"/>
        <end position="397"/>
    </location>
</feature>
<feature type="coiled-coil region" evidence="3">
    <location>
        <begin position="109"/>
        <end position="190"/>
    </location>
</feature>
<keyword evidence="3" id="KW-0175">Coiled coil</keyword>
<comment type="caution">
    <text evidence="7">The sequence shown here is derived from an EMBL/GenBank/DDBJ whole genome shotgun (WGS) entry which is preliminary data.</text>
</comment>
<dbReference type="EMBL" id="JAEAOA010001908">
    <property type="protein sequence ID" value="KAK3610049.1"/>
    <property type="molecule type" value="Genomic_DNA"/>
</dbReference>
<name>A0AAE0WDC3_9BIVA</name>